<gene>
    <name evidence="3" type="ORF">A2Z21_04430</name>
</gene>
<dbReference type="InterPro" id="IPR055170">
    <property type="entry name" value="GFO_IDH_MocA-like_dom"/>
</dbReference>
<dbReference type="PANTHER" id="PTHR43377">
    <property type="entry name" value="BILIVERDIN REDUCTASE A"/>
    <property type="match status" value="1"/>
</dbReference>
<dbReference type="SUPFAM" id="SSF51735">
    <property type="entry name" value="NAD(P)-binding Rossmann-fold domains"/>
    <property type="match status" value="1"/>
</dbReference>
<dbReference type="InterPro" id="IPR051450">
    <property type="entry name" value="Gfo/Idh/MocA_Oxidoreductases"/>
</dbReference>
<dbReference type="Pfam" id="PF01408">
    <property type="entry name" value="GFO_IDH_MocA"/>
    <property type="match status" value="1"/>
</dbReference>
<dbReference type="EMBL" id="MFGX01000090">
    <property type="protein sequence ID" value="OGF54053.1"/>
    <property type="molecule type" value="Genomic_DNA"/>
</dbReference>
<dbReference type="Proteomes" id="UP000179157">
    <property type="component" value="Unassembled WGS sequence"/>
</dbReference>
<dbReference type="AlphaFoldDB" id="A0A1F5USB8"/>
<protein>
    <recommendedName>
        <fullName evidence="5">Oxidoreductase</fullName>
    </recommendedName>
</protein>
<feature type="domain" description="GFO/IDH/MocA-like oxidoreductase" evidence="2">
    <location>
        <begin position="132"/>
        <end position="237"/>
    </location>
</feature>
<reference evidence="3 4" key="1">
    <citation type="journal article" date="2016" name="Nat. Commun.">
        <title>Thousands of microbial genomes shed light on interconnected biogeochemical processes in an aquifer system.</title>
        <authorList>
            <person name="Anantharaman K."/>
            <person name="Brown C.T."/>
            <person name="Hug L.A."/>
            <person name="Sharon I."/>
            <person name="Castelle C.J."/>
            <person name="Probst A.J."/>
            <person name="Thomas B.C."/>
            <person name="Singh A."/>
            <person name="Wilkins M.J."/>
            <person name="Karaoz U."/>
            <person name="Brodie E.L."/>
            <person name="Williams K.H."/>
            <person name="Hubbard S.S."/>
            <person name="Banfield J.F."/>
        </authorList>
    </citation>
    <scope>NUCLEOTIDE SEQUENCE [LARGE SCALE GENOMIC DNA]</scope>
    <source>
        <strain evidence="4">RBG_16_55_9</strain>
    </source>
</reference>
<sequence>MSIEGLAVVGVGNWGKNLLRSFCSLLGEDRVIACDTDPKRLQELRSHYSSVRMTSDLTAILNEPQVEAVVIATPAATHFTLAREALLAGKHAFVEKPIALRSSEAQELINLARQNRCLLMVDHLLEYHPAVERLRQLIDDGELGKILYLYSQRLNFGIVRTEENALWSLGVHDISVMLYLLGEAPQSVRAQGACYLQGKIEDLALVTLEFSKHIRAHIHLSWLDPQKVRKLTIIASRKMAIFDEAAPEKLILLNKHVRKEGGRFSLQDEGATPIALEDQEPLQAACQHFLTCMEKAEPPRSDGRDGLRVLQVLEAAQRSLTRDGESVSLAEVG</sequence>
<evidence type="ECO:0000259" key="2">
    <source>
        <dbReference type="Pfam" id="PF22725"/>
    </source>
</evidence>
<dbReference type="STRING" id="1817864.A2Z21_04430"/>
<dbReference type="PANTHER" id="PTHR43377:SF6">
    <property type="entry name" value="GFO_IDH_MOCA-LIKE OXIDOREDUCTASE N-TERMINAL DOMAIN-CONTAINING PROTEIN"/>
    <property type="match status" value="1"/>
</dbReference>
<evidence type="ECO:0000259" key="1">
    <source>
        <dbReference type="Pfam" id="PF01408"/>
    </source>
</evidence>
<dbReference type="Gene3D" id="3.30.360.10">
    <property type="entry name" value="Dihydrodipicolinate Reductase, domain 2"/>
    <property type="match status" value="1"/>
</dbReference>
<evidence type="ECO:0000313" key="3">
    <source>
        <dbReference type="EMBL" id="OGF54053.1"/>
    </source>
</evidence>
<dbReference type="InterPro" id="IPR000683">
    <property type="entry name" value="Gfo/Idh/MocA-like_OxRdtase_N"/>
</dbReference>
<dbReference type="GO" id="GO:0000166">
    <property type="term" value="F:nucleotide binding"/>
    <property type="evidence" value="ECO:0007669"/>
    <property type="project" value="InterPro"/>
</dbReference>
<proteinExistence type="predicted"/>
<organism evidence="3 4">
    <name type="scientific">Fraserbacteria sp. (strain RBG_16_55_9)</name>
    <dbReference type="NCBI Taxonomy" id="1817864"/>
    <lineage>
        <taxon>Bacteria</taxon>
        <taxon>Candidatus Fraseribacteriota</taxon>
    </lineage>
</organism>
<evidence type="ECO:0000313" key="4">
    <source>
        <dbReference type="Proteomes" id="UP000179157"/>
    </source>
</evidence>
<accession>A0A1F5USB8</accession>
<dbReference type="InterPro" id="IPR036291">
    <property type="entry name" value="NAD(P)-bd_dom_sf"/>
</dbReference>
<feature type="domain" description="Gfo/Idh/MocA-like oxidoreductase N-terminal" evidence="1">
    <location>
        <begin position="7"/>
        <end position="123"/>
    </location>
</feature>
<evidence type="ECO:0008006" key="5">
    <source>
        <dbReference type="Google" id="ProtNLM"/>
    </source>
</evidence>
<comment type="caution">
    <text evidence="3">The sequence shown here is derived from an EMBL/GenBank/DDBJ whole genome shotgun (WGS) entry which is preliminary data.</text>
</comment>
<dbReference type="Pfam" id="PF22725">
    <property type="entry name" value="GFO_IDH_MocA_C3"/>
    <property type="match status" value="1"/>
</dbReference>
<dbReference type="SUPFAM" id="SSF55347">
    <property type="entry name" value="Glyceraldehyde-3-phosphate dehydrogenase-like, C-terminal domain"/>
    <property type="match status" value="1"/>
</dbReference>
<dbReference type="Gene3D" id="3.40.50.720">
    <property type="entry name" value="NAD(P)-binding Rossmann-like Domain"/>
    <property type="match status" value="1"/>
</dbReference>
<name>A0A1F5USB8_FRAXR</name>